<feature type="domain" description="ABC transporter" evidence="9">
    <location>
        <begin position="24"/>
        <end position="274"/>
    </location>
</feature>
<dbReference type="InterPro" id="IPR050388">
    <property type="entry name" value="ABC_Ni/Peptide_Import"/>
</dbReference>
<keyword evidence="4" id="KW-1003">Cell membrane</keyword>
<dbReference type="OrthoDB" id="8481147at2"/>
<evidence type="ECO:0000256" key="2">
    <source>
        <dbReference type="ARBA" id="ARBA00005417"/>
    </source>
</evidence>
<keyword evidence="3" id="KW-0813">Transport</keyword>
<dbReference type="SMART" id="SM00382">
    <property type="entry name" value="AAA"/>
    <property type="match status" value="1"/>
</dbReference>
<evidence type="ECO:0000256" key="8">
    <source>
        <dbReference type="SAM" id="MobiDB-lite"/>
    </source>
</evidence>
<dbReference type="RefSeq" id="WP_078981224.1">
    <property type="nucleotide sequence ID" value="NZ_MWQN01000003.1"/>
</dbReference>
<dbReference type="PROSITE" id="PS50893">
    <property type="entry name" value="ABC_TRANSPORTER_2"/>
    <property type="match status" value="1"/>
</dbReference>
<dbReference type="InterPro" id="IPR013563">
    <property type="entry name" value="Oligopep_ABC_C"/>
</dbReference>
<dbReference type="STRING" id="159449.B4N89_38680"/>
<comment type="caution">
    <text evidence="10">The sequence shown here is derived from an EMBL/GenBank/DDBJ whole genome shotgun (WGS) entry which is preliminary data.</text>
</comment>
<keyword evidence="7" id="KW-0472">Membrane</keyword>
<evidence type="ECO:0000313" key="10">
    <source>
        <dbReference type="EMBL" id="OPC78129.1"/>
    </source>
</evidence>
<feature type="region of interest" description="Disordered" evidence="8">
    <location>
        <begin position="283"/>
        <end position="302"/>
    </location>
</feature>
<keyword evidence="11" id="KW-1185">Reference proteome</keyword>
<dbReference type="GO" id="GO:0005886">
    <property type="term" value="C:plasma membrane"/>
    <property type="evidence" value="ECO:0007669"/>
    <property type="project" value="UniProtKB-SubCell"/>
</dbReference>
<dbReference type="Pfam" id="PF00005">
    <property type="entry name" value="ABC_tran"/>
    <property type="match status" value="1"/>
</dbReference>
<evidence type="ECO:0000256" key="4">
    <source>
        <dbReference type="ARBA" id="ARBA00022475"/>
    </source>
</evidence>
<dbReference type="InterPro" id="IPR003439">
    <property type="entry name" value="ABC_transporter-like_ATP-bd"/>
</dbReference>
<dbReference type="GO" id="GO:0005524">
    <property type="term" value="F:ATP binding"/>
    <property type="evidence" value="ECO:0007669"/>
    <property type="project" value="UniProtKB-KW"/>
</dbReference>
<keyword evidence="6" id="KW-0067">ATP-binding</keyword>
<dbReference type="Pfam" id="PF08352">
    <property type="entry name" value="oligo_HPY"/>
    <property type="match status" value="1"/>
</dbReference>
<accession>A0A1T3NMU1</accession>
<dbReference type="InterPro" id="IPR027417">
    <property type="entry name" value="P-loop_NTPase"/>
</dbReference>
<dbReference type="PANTHER" id="PTHR43297:SF2">
    <property type="entry name" value="DIPEPTIDE TRANSPORT ATP-BINDING PROTEIN DPPD"/>
    <property type="match status" value="1"/>
</dbReference>
<evidence type="ECO:0000256" key="5">
    <source>
        <dbReference type="ARBA" id="ARBA00022741"/>
    </source>
</evidence>
<evidence type="ECO:0000259" key="9">
    <source>
        <dbReference type="PROSITE" id="PS50893"/>
    </source>
</evidence>
<evidence type="ECO:0000313" key="11">
    <source>
        <dbReference type="Proteomes" id="UP000190037"/>
    </source>
</evidence>
<feature type="region of interest" description="Disordered" evidence="8">
    <location>
        <begin position="322"/>
        <end position="363"/>
    </location>
</feature>
<dbReference type="EMBL" id="MWQN01000003">
    <property type="protein sequence ID" value="OPC78129.1"/>
    <property type="molecule type" value="Genomic_DNA"/>
</dbReference>
<dbReference type="InterPro" id="IPR003593">
    <property type="entry name" value="AAA+_ATPase"/>
</dbReference>
<comment type="subcellular location">
    <subcellularLocation>
        <location evidence="1">Cell membrane</location>
        <topology evidence="1">Peripheral membrane protein</topology>
    </subcellularLocation>
</comment>
<dbReference type="NCBIfam" id="TIGR01727">
    <property type="entry name" value="oligo_HPY"/>
    <property type="match status" value="1"/>
</dbReference>
<sequence length="363" mass="38776">MTVTTPTAGPGAAASHHPTPVLRVEALDVVIHPAHGRPLHVLHDVHLHIDAGECLGVVGESGSGKSVLSRTILGVPGRGTRVARTGRVRLHDEDILDMDARRRAGLPGAEIAMVHQDPMTSLNPVVRIADQVTEALTARRRLRRRERYRTAAELLAAVDVPDPEGRARAYPHELSGGLRQRVGIAAALAGEPALLLADEPTTALDVTVQRTVLDLLDRHRAERGLATLLITHDIGLLFGRARRIAVMYAGHIVETGRTEDVTDRPAHPYTAALLRSVPRVTGPLRRTLPTIPGAPPDLTRPRTGCPFAPRCDRASEQCTRATPPVHHAGAGHTASCFHPLSHPDADPQGASAAPNPAPRKATS</sequence>
<evidence type="ECO:0000256" key="6">
    <source>
        <dbReference type="ARBA" id="ARBA00022840"/>
    </source>
</evidence>
<proteinExistence type="inferred from homology"/>
<dbReference type="AlphaFoldDB" id="A0A1T3NMU1"/>
<dbReference type="SUPFAM" id="SSF52540">
    <property type="entry name" value="P-loop containing nucleoside triphosphate hydrolases"/>
    <property type="match status" value="1"/>
</dbReference>
<reference evidence="10 11" key="1">
    <citation type="submission" date="2017-03" db="EMBL/GenBank/DDBJ databases">
        <title>Draft genome sequence of Streptomyces scabrisporus NF3, endophyte isolated from Amphipterygium adstringens.</title>
        <authorList>
            <person name="Vazquez M."/>
            <person name="Ceapa C.D."/>
            <person name="Rodriguez Luna D."/>
            <person name="Sanchez Esquivel S."/>
        </authorList>
    </citation>
    <scope>NUCLEOTIDE SEQUENCE [LARGE SCALE GENOMIC DNA]</scope>
    <source>
        <strain evidence="10 11">NF3</strain>
    </source>
</reference>
<protein>
    <recommendedName>
        <fullName evidence="9">ABC transporter domain-containing protein</fullName>
    </recommendedName>
</protein>
<evidence type="ECO:0000256" key="1">
    <source>
        <dbReference type="ARBA" id="ARBA00004202"/>
    </source>
</evidence>
<organism evidence="10 11">
    <name type="scientific">Embleya scabrispora</name>
    <dbReference type="NCBI Taxonomy" id="159449"/>
    <lineage>
        <taxon>Bacteria</taxon>
        <taxon>Bacillati</taxon>
        <taxon>Actinomycetota</taxon>
        <taxon>Actinomycetes</taxon>
        <taxon>Kitasatosporales</taxon>
        <taxon>Streptomycetaceae</taxon>
        <taxon>Embleya</taxon>
    </lineage>
</organism>
<keyword evidence="5" id="KW-0547">Nucleotide-binding</keyword>
<dbReference type="CDD" id="cd03257">
    <property type="entry name" value="ABC_NikE_OppD_transporters"/>
    <property type="match status" value="1"/>
</dbReference>
<evidence type="ECO:0000256" key="3">
    <source>
        <dbReference type="ARBA" id="ARBA00022448"/>
    </source>
</evidence>
<dbReference type="Gene3D" id="3.40.50.300">
    <property type="entry name" value="P-loop containing nucleotide triphosphate hydrolases"/>
    <property type="match status" value="1"/>
</dbReference>
<dbReference type="GO" id="GO:0015833">
    <property type="term" value="P:peptide transport"/>
    <property type="evidence" value="ECO:0007669"/>
    <property type="project" value="InterPro"/>
</dbReference>
<dbReference type="Proteomes" id="UP000190037">
    <property type="component" value="Unassembled WGS sequence"/>
</dbReference>
<gene>
    <name evidence="10" type="ORF">B4N89_38680</name>
</gene>
<evidence type="ECO:0000256" key="7">
    <source>
        <dbReference type="ARBA" id="ARBA00023136"/>
    </source>
</evidence>
<dbReference type="PANTHER" id="PTHR43297">
    <property type="entry name" value="OLIGOPEPTIDE TRANSPORT ATP-BINDING PROTEIN APPD"/>
    <property type="match status" value="1"/>
</dbReference>
<comment type="similarity">
    <text evidence="2">Belongs to the ABC transporter superfamily.</text>
</comment>
<name>A0A1T3NMU1_9ACTN</name>
<dbReference type="GO" id="GO:0016887">
    <property type="term" value="F:ATP hydrolysis activity"/>
    <property type="evidence" value="ECO:0007669"/>
    <property type="project" value="InterPro"/>
</dbReference>
<dbReference type="FunFam" id="3.40.50.300:FF:000016">
    <property type="entry name" value="Oligopeptide ABC transporter ATP-binding component"/>
    <property type="match status" value="1"/>
</dbReference>